<sequence length="70" mass="7708">MHHAPTGGAFGLAIELPSEVESFLSFIGINWPTVNEDKVREYASHVREFAENIDSAHRDSTATIQRPGEA</sequence>
<proteinExistence type="predicted"/>
<gene>
    <name evidence="1" type="ORF">GCM10010430_28780</name>
</gene>
<keyword evidence="2" id="KW-1185">Reference proteome</keyword>
<accession>A0ABP5QVR9</accession>
<comment type="caution">
    <text evidence="1">The sequence shown here is derived from an EMBL/GenBank/DDBJ whole genome shotgun (WGS) entry which is preliminary data.</text>
</comment>
<reference evidence="2" key="1">
    <citation type="journal article" date="2019" name="Int. J. Syst. Evol. Microbiol.">
        <title>The Global Catalogue of Microorganisms (GCM) 10K type strain sequencing project: providing services to taxonomists for standard genome sequencing and annotation.</title>
        <authorList>
            <consortium name="The Broad Institute Genomics Platform"/>
            <consortium name="The Broad Institute Genome Sequencing Center for Infectious Disease"/>
            <person name="Wu L."/>
            <person name="Ma J."/>
        </authorList>
    </citation>
    <scope>NUCLEOTIDE SEQUENCE [LARGE SCALE GENOMIC DNA]</scope>
    <source>
        <strain evidence="2">JCM 7356</strain>
    </source>
</reference>
<organism evidence="1 2">
    <name type="scientific">Kitasatospora cystarginea</name>
    <dbReference type="NCBI Taxonomy" id="58350"/>
    <lineage>
        <taxon>Bacteria</taxon>
        <taxon>Bacillati</taxon>
        <taxon>Actinomycetota</taxon>
        <taxon>Actinomycetes</taxon>
        <taxon>Kitasatosporales</taxon>
        <taxon>Streptomycetaceae</taxon>
        <taxon>Kitasatospora</taxon>
    </lineage>
</organism>
<evidence type="ECO:0000313" key="1">
    <source>
        <dbReference type="EMBL" id="GAA2245164.1"/>
    </source>
</evidence>
<dbReference type="EMBL" id="BAAATR010000010">
    <property type="protein sequence ID" value="GAA2245164.1"/>
    <property type="molecule type" value="Genomic_DNA"/>
</dbReference>
<protein>
    <submittedName>
        <fullName evidence="1">Uncharacterized protein</fullName>
    </submittedName>
</protein>
<name>A0ABP5QVR9_9ACTN</name>
<evidence type="ECO:0000313" key="2">
    <source>
        <dbReference type="Proteomes" id="UP001500305"/>
    </source>
</evidence>
<dbReference type="Proteomes" id="UP001500305">
    <property type="component" value="Unassembled WGS sequence"/>
</dbReference>